<keyword evidence="1" id="KW-0732">Signal</keyword>
<name>A0A3A3FWI3_9BURK</name>
<feature type="signal peptide" evidence="1">
    <location>
        <begin position="1"/>
        <end position="34"/>
    </location>
</feature>
<proteinExistence type="predicted"/>
<dbReference type="Pfam" id="PF06980">
    <property type="entry name" value="DUF1302"/>
    <property type="match status" value="1"/>
</dbReference>
<protein>
    <submittedName>
        <fullName evidence="2">DUF1302 domain-containing protein</fullName>
    </submittedName>
</protein>
<dbReference type="InterPro" id="IPR010727">
    <property type="entry name" value="DUF1302"/>
</dbReference>
<evidence type="ECO:0000256" key="1">
    <source>
        <dbReference type="SAM" id="SignalP"/>
    </source>
</evidence>
<reference evidence="3" key="1">
    <citation type="submission" date="2018-09" db="EMBL/GenBank/DDBJ databases">
        <authorList>
            <person name="Zhu H."/>
        </authorList>
    </citation>
    <scope>NUCLEOTIDE SEQUENCE [LARGE SCALE GENOMIC DNA]</scope>
    <source>
        <strain evidence="3">K1R23-30</strain>
    </source>
</reference>
<keyword evidence="3" id="KW-1185">Reference proteome</keyword>
<gene>
    <name evidence="2" type="ORF">D3871_08365</name>
</gene>
<comment type="caution">
    <text evidence="2">The sequence shown here is derived from an EMBL/GenBank/DDBJ whole genome shotgun (WGS) entry which is preliminary data.</text>
</comment>
<evidence type="ECO:0000313" key="3">
    <source>
        <dbReference type="Proteomes" id="UP000265955"/>
    </source>
</evidence>
<dbReference type="Proteomes" id="UP000265955">
    <property type="component" value="Unassembled WGS sequence"/>
</dbReference>
<accession>A0A3A3FWI3</accession>
<dbReference type="RefSeq" id="WP_119768472.1">
    <property type="nucleotide sequence ID" value="NZ_QYUO01000001.1"/>
</dbReference>
<organism evidence="2 3">
    <name type="scientific">Noviherbaspirillum saxi</name>
    <dbReference type="NCBI Taxonomy" id="2320863"/>
    <lineage>
        <taxon>Bacteria</taxon>
        <taxon>Pseudomonadati</taxon>
        <taxon>Pseudomonadota</taxon>
        <taxon>Betaproteobacteria</taxon>
        <taxon>Burkholderiales</taxon>
        <taxon>Oxalobacteraceae</taxon>
        <taxon>Noviherbaspirillum</taxon>
    </lineage>
</organism>
<dbReference type="AlphaFoldDB" id="A0A3A3FWI3"/>
<evidence type="ECO:0000313" key="2">
    <source>
        <dbReference type="EMBL" id="RJF98521.1"/>
    </source>
</evidence>
<sequence>MTNPKQARYGGLRRTAFAAAAAALCAGFCASASAFDIDTGNEDMQVRFDNTIRYNLGYRTEKQDPALLANPNFDDGNRNFKQHSIVNNRLDLLSEFDVIYKKKFGARVSASSWYDQAYSGSFDNTSLATSNHLVNGAPAFGLSPYADRYYNGLSGEWLDAFVFGSVDLGTMPLTVRAGRHTVFWGEGLVNPLHGINYGQAPLDLGKAQGSPGVEVKELFRPRTQISGQLQATPELSFAGQYFFKYDEARLPEGGTYYGAADLLQRGGESLILGPGIRALHGADIKPKDRGDWGLATRWSPEWLDGTLGFYVRNFSDILPQQIVMAAAPRQYFLNYADDIDMFGISLAKQIAGISVGMDLNFRRNMPLASDGATITSLAALPAQGEILGARGKTFHMLLNAIGTAPVTPLWNSASWNAELTWNRLLSVSSDPLNRYKGRAGNTALDASTKDFFGISFGFTPTWFQVFPGADLSMPISYSRGLNGNSAVASGGNEDAGSWAVGLGLDLYSKYRLDMKYVDAFGHYTVGANGAVAVPKGSGALLNDRGAVFLTFKTTF</sequence>
<feature type="chain" id="PRO_5017210442" evidence="1">
    <location>
        <begin position="35"/>
        <end position="555"/>
    </location>
</feature>
<dbReference type="EMBL" id="QYUO01000001">
    <property type="protein sequence ID" value="RJF98521.1"/>
    <property type="molecule type" value="Genomic_DNA"/>
</dbReference>
<dbReference type="OrthoDB" id="8522166at2"/>